<dbReference type="InterPro" id="IPR032466">
    <property type="entry name" value="Metal_Hydrolase"/>
</dbReference>
<dbReference type="InterPro" id="IPR006680">
    <property type="entry name" value="Amidohydro-rel"/>
</dbReference>
<evidence type="ECO:0000256" key="1">
    <source>
        <dbReference type="ARBA" id="ARBA00023239"/>
    </source>
</evidence>
<reference evidence="3" key="1">
    <citation type="submission" date="2019-08" db="EMBL/GenBank/DDBJ databases">
        <authorList>
            <person name="Kucharzyk K."/>
            <person name="Murdoch R.W."/>
            <person name="Higgins S."/>
            <person name="Loffler F."/>
        </authorList>
    </citation>
    <scope>NUCLEOTIDE SEQUENCE</scope>
</reference>
<dbReference type="InterPro" id="IPR032465">
    <property type="entry name" value="ACMSD"/>
</dbReference>
<dbReference type="SUPFAM" id="SSF51556">
    <property type="entry name" value="Metallo-dependent hydrolases"/>
    <property type="match status" value="1"/>
</dbReference>
<name>A0A645E493_9ZZZZ</name>
<proteinExistence type="predicted"/>
<dbReference type="GO" id="GO:0016787">
    <property type="term" value="F:hydrolase activity"/>
    <property type="evidence" value="ECO:0007669"/>
    <property type="project" value="InterPro"/>
</dbReference>
<protein>
    <recommendedName>
        <fullName evidence="2">Amidohydrolase-related domain-containing protein</fullName>
    </recommendedName>
</protein>
<gene>
    <name evidence="3" type="ORF">SDC9_143559</name>
</gene>
<keyword evidence="1" id="KW-0456">Lyase</keyword>
<dbReference type="AlphaFoldDB" id="A0A645E493"/>
<feature type="domain" description="Amidohydrolase-related" evidence="2">
    <location>
        <begin position="3"/>
        <end position="241"/>
    </location>
</feature>
<organism evidence="3">
    <name type="scientific">bioreactor metagenome</name>
    <dbReference type="NCBI Taxonomy" id="1076179"/>
    <lineage>
        <taxon>unclassified sequences</taxon>
        <taxon>metagenomes</taxon>
        <taxon>ecological metagenomes</taxon>
    </lineage>
</organism>
<accession>A0A645E493</accession>
<comment type="caution">
    <text evidence="3">The sequence shown here is derived from an EMBL/GenBank/DDBJ whole genome shotgun (WGS) entry which is preliminary data.</text>
</comment>
<dbReference type="GO" id="GO:0016831">
    <property type="term" value="F:carboxy-lyase activity"/>
    <property type="evidence" value="ECO:0007669"/>
    <property type="project" value="InterPro"/>
</dbReference>
<dbReference type="PANTHER" id="PTHR21240">
    <property type="entry name" value="2-AMINO-3-CARBOXYLMUCONATE-6-SEMIALDEHYDE DECARBOXYLASE"/>
    <property type="match status" value="1"/>
</dbReference>
<evidence type="ECO:0000313" key="3">
    <source>
        <dbReference type="EMBL" id="MPM96396.1"/>
    </source>
</evidence>
<dbReference type="EMBL" id="VSSQ01042778">
    <property type="protein sequence ID" value="MPM96396.1"/>
    <property type="molecule type" value="Genomic_DNA"/>
</dbReference>
<sequence>MIIDFHAHLDRNPITKEYKVEELLEDMRKNNIDKRVISTFFGSSISKANDTIIELVKMYPNQLIGCAVINPKLDDAVEEVRRISKFKEIKMIEFNSLEHGYRPEKFEYNIRPILDICLESNLLIKVFTGQGFYTMPDQWIFYSKNYENLTFIIEHMGGTDFTYGTVELCKEEKNLMLETSYESEVPALNKVFKEVSNDLLLYGSGYPDNFTDLSILKFKMLNLSEETLSKMFYANAQKLLDI</sequence>
<dbReference type="Gene3D" id="3.20.20.140">
    <property type="entry name" value="Metal-dependent hydrolases"/>
    <property type="match status" value="1"/>
</dbReference>
<evidence type="ECO:0000259" key="2">
    <source>
        <dbReference type="Pfam" id="PF04909"/>
    </source>
</evidence>
<dbReference type="Pfam" id="PF04909">
    <property type="entry name" value="Amidohydro_2"/>
    <property type="match status" value="1"/>
</dbReference>